<dbReference type="CDD" id="cd08822">
    <property type="entry name" value="FMT_core_like_2"/>
    <property type="match status" value="1"/>
</dbReference>
<gene>
    <name evidence="2" type="ORF">JJB74_31375</name>
</gene>
<feature type="domain" description="ACT" evidence="1">
    <location>
        <begin position="299"/>
        <end position="380"/>
    </location>
</feature>
<dbReference type="PANTHER" id="PTHR34875:SF6">
    <property type="entry name" value="UPF0237 PROTEIN MJ1558"/>
    <property type="match status" value="1"/>
</dbReference>
<dbReference type="SUPFAM" id="SSF55021">
    <property type="entry name" value="ACT-like"/>
    <property type="match status" value="2"/>
</dbReference>
<dbReference type="InterPro" id="IPR002376">
    <property type="entry name" value="Formyl_transf_N"/>
</dbReference>
<evidence type="ECO:0000313" key="3">
    <source>
        <dbReference type="Proteomes" id="UP000622890"/>
    </source>
</evidence>
<dbReference type="RefSeq" id="WP_200598493.1">
    <property type="nucleotide sequence ID" value="NZ_JAEPBG010000039.1"/>
</dbReference>
<dbReference type="Pfam" id="PF13740">
    <property type="entry name" value="ACT_6"/>
    <property type="match status" value="1"/>
</dbReference>
<dbReference type="AlphaFoldDB" id="A0A934T3P3"/>
<dbReference type="Pfam" id="PF00551">
    <property type="entry name" value="Formyl_trans_N"/>
    <property type="match status" value="1"/>
</dbReference>
<proteinExistence type="predicted"/>
<dbReference type="InterPro" id="IPR045865">
    <property type="entry name" value="ACT-like_dom_sf"/>
</dbReference>
<protein>
    <submittedName>
        <fullName evidence="2">ACT domain-containing protein</fullName>
    </submittedName>
</protein>
<dbReference type="Proteomes" id="UP000622890">
    <property type="component" value="Unassembled WGS sequence"/>
</dbReference>
<organism evidence="2 3">
    <name type="scientific">Noviherbaspirillum pedocola</name>
    <dbReference type="NCBI Taxonomy" id="2801341"/>
    <lineage>
        <taxon>Bacteria</taxon>
        <taxon>Pseudomonadati</taxon>
        <taxon>Pseudomonadota</taxon>
        <taxon>Betaproteobacteria</taxon>
        <taxon>Burkholderiales</taxon>
        <taxon>Oxalobacteraceae</taxon>
        <taxon>Noviherbaspirillum</taxon>
    </lineage>
</organism>
<dbReference type="InterPro" id="IPR050990">
    <property type="entry name" value="UPF0237/GcvR_regulator"/>
</dbReference>
<evidence type="ECO:0000313" key="2">
    <source>
        <dbReference type="EMBL" id="MBK4739124.1"/>
    </source>
</evidence>
<comment type="caution">
    <text evidence="2">The sequence shown here is derived from an EMBL/GenBank/DDBJ whole genome shotgun (WGS) entry which is preliminary data.</text>
</comment>
<name>A0A934T3P3_9BURK</name>
<dbReference type="InterPro" id="IPR002912">
    <property type="entry name" value="ACT_dom"/>
</dbReference>
<dbReference type="EMBL" id="JAEPBG010000039">
    <property type="protein sequence ID" value="MBK4739124.1"/>
    <property type="molecule type" value="Genomic_DNA"/>
</dbReference>
<sequence length="385" mass="41167">MKCALVGSRYFGALVLEALRKEENVIIASVVAPAEDDRLAQAARAAGLPLHVLENPKFVPAEALAEDVDLIIAAHTHARVSSEALARSRLGGVGYHPSLLPRHRGIAAVEWTILEGDPIAGGSVYHLADGWDAGAIAAQDWCFVKKGETARDLWERALAPMGLSLLTRVVREARDSGRLHAAQQDPAFATRAPMLRKSVVLTEEAQVDNVSLVVSIIGPDRPGIVSLVAERAQRYGANWAASRMTRMAGDFAGMVHLEVPRQQADALESTLRALEANGLRVTVARSDAATVPASLRSVELELVGEDRIGIVSSVTRILAERGVSIENIHTETVRSGISGKQTFKIGAHLLAPATVDINALRLELGALASEMMVDIALDERPAQEA</sequence>
<accession>A0A934T3P3</accession>
<reference evidence="2" key="1">
    <citation type="submission" date="2021-01" db="EMBL/GenBank/DDBJ databases">
        <title>Genome sequence of strain Noviherbaspirillum sp. DKR-6.</title>
        <authorList>
            <person name="Chaudhary D.K."/>
        </authorList>
    </citation>
    <scope>NUCLEOTIDE SEQUENCE</scope>
    <source>
        <strain evidence="2">DKR-6</strain>
    </source>
</reference>
<dbReference type="Gene3D" id="3.30.70.260">
    <property type="match status" value="2"/>
</dbReference>
<dbReference type="PROSITE" id="PS51671">
    <property type="entry name" value="ACT"/>
    <property type="match status" value="1"/>
</dbReference>
<keyword evidence="3" id="KW-1185">Reference proteome</keyword>
<evidence type="ECO:0000259" key="1">
    <source>
        <dbReference type="PROSITE" id="PS51671"/>
    </source>
</evidence>
<dbReference type="Gene3D" id="3.40.50.170">
    <property type="entry name" value="Formyl transferase, N-terminal domain"/>
    <property type="match status" value="1"/>
</dbReference>
<dbReference type="PANTHER" id="PTHR34875">
    <property type="entry name" value="UPF0237 PROTEIN MJ1558"/>
    <property type="match status" value="1"/>
</dbReference>
<dbReference type="InterPro" id="IPR036477">
    <property type="entry name" value="Formyl_transf_N_sf"/>
</dbReference>
<dbReference type="SUPFAM" id="SSF53328">
    <property type="entry name" value="Formyltransferase"/>
    <property type="match status" value="1"/>
</dbReference>
<dbReference type="Pfam" id="PF01842">
    <property type="entry name" value="ACT"/>
    <property type="match status" value="1"/>
</dbReference>